<evidence type="ECO:0000256" key="1">
    <source>
        <dbReference type="SAM" id="Phobius"/>
    </source>
</evidence>
<feature type="transmembrane region" description="Helical" evidence="1">
    <location>
        <begin position="190"/>
        <end position="215"/>
    </location>
</feature>
<feature type="transmembrane region" description="Helical" evidence="1">
    <location>
        <begin position="227"/>
        <end position="246"/>
    </location>
</feature>
<evidence type="ECO:0000313" key="2">
    <source>
        <dbReference type="EMBL" id="MCC8635967.1"/>
    </source>
</evidence>
<feature type="transmembrane region" description="Helical" evidence="1">
    <location>
        <begin position="341"/>
        <end position="360"/>
    </location>
</feature>
<organism evidence="2 3">
    <name type="scientific">Xanthomonas euvesicatoria pv. euvesicatoria</name>
    <dbReference type="NCBI Taxonomy" id="2753541"/>
    <lineage>
        <taxon>Bacteria</taxon>
        <taxon>Pseudomonadati</taxon>
        <taxon>Pseudomonadota</taxon>
        <taxon>Gammaproteobacteria</taxon>
        <taxon>Lysobacterales</taxon>
        <taxon>Lysobacteraceae</taxon>
        <taxon>Xanthomonas</taxon>
    </lineage>
</organism>
<feature type="transmembrane region" description="Helical" evidence="1">
    <location>
        <begin position="29"/>
        <end position="46"/>
    </location>
</feature>
<dbReference type="RefSeq" id="WP_011346629.1">
    <property type="nucleotide sequence ID" value="NZ_JAJITJ010000080.1"/>
</dbReference>
<feature type="transmembrane region" description="Helical" evidence="1">
    <location>
        <begin position="105"/>
        <end position="124"/>
    </location>
</feature>
<proteinExistence type="predicted"/>
<dbReference type="EMBL" id="JAJIUS010000075">
    <property type="protein sequence ID" value="MCC8635967.1"/>
    <property type="molecule type" value="Genomic_DNA"/>
</dbReference>
<keyword evidence="1" id="KW-0812">Transmembrane</keyword>
<feature type="transmembrane region" description="Helical" evidence="1">
    <location>
        <begin position="310"/>
        <end position="329"/>
    </location>
</feature>
<accession>A0ABS8LNP5</accession>
<gene>
    <name evidence="2" type="ORF">LN463_13505</name>
</gene>
<dbReference type="Proteomes" id="UP001430605">
    <property type="component" value="Unassembled WGS sequence"/>
</dbReference>
<feature type="transmembrane region" description="Helical" evidence="1">
    <location>
        <begin position="372"/>
        <end position="388"/>
    </location>
</feature>
<feature type="transmembrane region" description="Helical" evidence="1">
    <location>
        <begin position="281"/>
        <end position="298"/>
    </location>
</feature>
<feature type="transmembrane region" description="Helical" evidence="1">
    <location>
        <begin position="158"/>
        <end position="178"/>
    </location>
</feature>
<comment type="caution">
    <text evidence="2">The sequence shown here is derived from an EMBL/GenBank/DDBJ whole genome shotgun (WGS) entry which is preliminary data.</text>
</comment>
<keyword evidence="1" id="KW-0472">Membrane</keyword>
<keyword evidence="3" id="KW-1185">Reference proteome</keyword>
<evidence type="ECO:0000313" key="3">
    <source>
        <dbReference type="Proteomes" id="UP001430605"/>
    </source>
</evidence>
<reference evidence="2" key="1">
    <citation type="submission" date="2021-11" db="EMBL/GenBank/DDBJ databases">
        <title>Genome resources and taxonomic validation of 89 Xanthomonas strains.</title>
        <authorList>
            <person name="Tambong J.T."/>
        </authorList>
    </citation>
    <scope>NUCLEOTIDE SEQUENCE</scope>
    <source>
        <strain evidence="2">Xv 72</strain>
    </source>
</reference>
<protein>
    <recommendedName>
        <fullName evidence="4">Transmembrane protein</fullName>
    </recommendedName>
</protein>
<name>A0ABS8LNP5_XANEU</name>
<feature type="transmembrane region" description="Helical" evidence="1">
    <location>
        <begin position="131"/>
        <end position="152"/>
    </location>
</feature>
<keyword evidence="1" id="KW-1133">Transmembrane helix</keyword>
<sequence length="451" mass="51221">MNDYNSINQVANVSPHSEGLRSGFSMRQLTWWVFFCAFGILTWLTFRWRIPILLWDHLDIVPIYQAWQDGHLGNSDFWKVHDGSHLHTAAYAILLLTTWLSEGQTWLDCLVSSLILAVCSFFIVRMALRDFGARLSVGWMYGFVLLALYPGHLINLQWGWQVAVFVSLLGVVAPVYLLTNGVISWPANFGAVACATVGVLGFSTALAVFPVAIWLLIRHVGFPVGRRLTMCLPWLISVMWLVMLLHDGHAGEFAANPGVFVISRYVLNYLGSGVMHFSNELAPFFAVLAIMLTLWAVVRVRLRANLVPWLSLMVVATGFAIMTAWGRAALFGPEHGFMPRYASFSILFWIGWLGVMLAAFRDESQWRWVRPLLLFCLCAAAFNGLHLAKKSMKVAERSRQIAVQVRREYPKIDQKVLLEAYDWRAKFADDRLRTWYSYGYAPFEEATPSNR</sequence>
<evidence type="ECO:0008006" key="4">
    <source>
        <dbReference type="Google" id="ProtNLM"/>
    </source>
</evidence>